<evidence type="ECO:0000256" key="5">
    <source>
        <dbReference type="ARBA" id="ARBA00023163"/>
    </source>
</evidence>
<protein>
    <recommendedName>
        <fullName evidence="8">BHLH domain-containing protein</fullName>
    </recommendedName>
</protein>
<evidence type="ECO:0000256" key="6">
    <source>
        <dbReference type="ARBA" id="ARBA00023242"/>
    </source>
</evidence>
<evidence type="ECO:0000313" key="10">
    <source>
        <dbReference type="Proteomes" id="UP001497480"/>
    </source>
</evidence>
<feature type="compositionally biased region" description="Basic and acidic residues" evidence="7">
    <location>
        <begin position="241"/>
        <end position="250"/>
    </location>
</feature>
<evidence type="ECO:0000256" key="7">
    <source>
        <dbReference type="SAM" id="MobiDB-lite"/>
    </source>
</evidence>
<dbReference type="InterPro" id="IPR011598">
    <property type="entry name" value="bHLH_dom"/>
</dbReference>
<dbReference type="Pfam" id="PF00010">
    <property type="entry name" value="HLH"/>
    <property type="match status" value="1"/>
</dbReference>
<sequence>MMSRNSWVAEADREQQHSNGNNINKDELSSLCGFKPMFEVNEEWYMANNTNQNHMVFSPNFADTDNILLHSSLDSSSSILTNLHSSQVQHFLPPKPTFSSLLNTNPLEHGFDHNSYEVGFLEPQASNSNNTSNNNQLSTLSSYLSLDPHLETMCMSMIPQVPQSSVGFDGFHNFQESSRDALVLNRSNILKPLEILPQSGAIQPTLFQKRAALWNKNLTDKKSNLSKCEVIQEVNCDNKRKMSNREDHAEGGSFDGSGGGLNNYDSDNEINESIDNNKMEENGKSGGNSSNANSNISGLDQKGKKKKNGMPAKNLMAERRRRKKLNDRLYMLRSLVPNISKMDRSSILGDAVEYLKELLKRINDLHNELESTPSGSSLTTASSFPHLSPTLPILHNRVKEQLCPSSLLSPNGQPARVEVRVREGRVINIHMFCVRKPGLLLSTMKTLDNLGLDIQQGVISYFNGFAMDIFRAEQCMEGHDIHPEQIKAALLDSAGFHNMA</sequence>
<proteinExistence type="predicted"/>
<dbReference type="SMART" id="SM00353">
    <property type="entry name" value="HLH"/>
    <property type="match status" value="1"/>
</dbReference>
<dbReference type="PANTHER" id="PTHR31945">
    <property type="entry name" value="TRANSCRIPTION FACTOR SCREAM2-RELATED"/>
    <property type="match status" value="1"/>
</dbReference>
<feature type="region of interest" description="Disordered" evidence="7">
    <location>
        <begin position="1"/>
        <end position="26"/>
    </location>
</feature>
<comment type="caution">
    <text evidence="9">The sequence shown here is derived from an EMBL/GenBank/DDBJ whole genome shotgun (WGS) entry which is preliminary data.</text>
</comment>
<dbReference type="AlphaFoldDB" id="A0AAV1WBK9"/>
<dbReference type="Proteomes" id="UP001497480">
    <property type="component" value="Unassembled WGS sequence"/>
</dbReference>
<dbReference type="CDD" id="cd11443">
    <property type="entry name" value="bHLH_AtAMS_like"/>
    <property type="match status" value="1"/>
</dbReference>
<organism evidence="9 10">
    <name type="scientific">Lupinus luteus</name>
    <name type="common">European yellow lupine</name>
    <dbReference type="NCBI Taxonomy" id="3873"/>
    <lineage>
        <taxon>Eukaryota</taxon>
        <taxon>Viridiplantae</taxon>
        <taxon>Streptophyta</taxon>
        <taxon>Embryophyta</taxon>
        <taxon>Tracheophyta</taxon>
        <taxon>Spermatophyta</taxon>
        <taxon>Magnoliopsida</taxon>
        <taxon>eudicotyledons</taxon>
        <taxon>Gunneridae</taxon>
        <taxon>Pentapetalae</taxon>
        <taxon>rosids</taxon>
        <taxon>fabids</taxon>
        <taxon>Fabales</taxon>
        <taxon>Fabaceae</taxon>
        <taxon>Papilionoideae</taxon>
        <taxon>50 kb inversion clade</taxon>
        <taxon>genistoids sensu lato</taxon>
        <taxon>core genistoids</taxon>
        <taxon>Genisteae</taxon>
        <taxon>Lupinus</taxon>
    </lineage>
</organism>
<dbReference type="SUPFAM" id="SSF47459">
    <property type="entry name" value="HLH, helix-loop-helix DNA-binding domain"/>
    <property type="match status" value="1"/>
</dbReference>
<evidence type="ECO:0000259" key="8">
    <source>
        <dbReference type="PROSITE" id="PS50888"/>
    </source>
</evidence>
<gene>
    <name evidence="9" type="ORF">LLUT_LOCUS7786</name>
</gene>
<keyword evidence="2" id="KW-0217">Developmental protein</keyword>
<dbReference type="EMBL" id="CAXHTB010000005">
    <property type="protein sequence ID" value="CAL0306726.1"/>
    <property type="molecule type" value="Genomic_DNA"/>
</dbReference>
<reference evidence="9 10" key="1">
    <citation type="submission" date="2024-03" db="EMBL/GenBank/DDBJ databases">
        <authorList>
            <person name="Martinez-Hernandez J."/>
        </authorList>
    </citation>
    <scope>NUCLEOTIDE SEQUENCE [LARGE SCALE GENOMIC DNA]</scope>
</reference>
<accession>A0AAV1WBK9</accession>
<evidence type="ECO:0000313" key="9">
    <source>
        <dbReference type="EMBL" id="CAL0306726.1"/>
    </source>
</evidence>
<dbReference type="PANTHER" id="PTHR31945:SF147">
    <property type="entry name" value="TRANSCRIPTION FACTOR ICE1-LIKE"/>
    <property type="match status" value="1"/>
</dbReference>
<keyword evidence="5" id="KW-0804">Transcription</keyword>
<keyword evidence="10" id="KW-1185">Reference proteome</keyword>
<dbReference type="GO" id="GO:0043565">
    <property type="term" value="F:sequence-specific DNA binding"/>
    <property type="evidence" value="ECO:0007669"/>
    <property type="project" value="TreeGrafter"/>
</dbReference>
<dbReference type="InterPro" id="IPR054502">
    <property type="entry name" value="bHLH-TF_ACT-like_plant"/>
</dbReference>
<dbReference type="Pfam" id="PF22754">
    <property type="entry name" value="bHLH-TF_ACT-like_plant"/>
    <property type="match status" value="1"/>
</dbReference>
<keyword evidence="6" id="KW-0539">Nucleus</keyword>
<dbReference type="InterPro" id="IPR036638">
    <property type="entry name" value="HLH_DNA-bd_sf"/>
</dbReference>
<keyword evidence="3" id="KW-0805">Transcription regulation</keyword>
<dbReference type="GO" id="GO:0003700">
    <property type="term" value="F:DNA-binding transcription factor activity"/>
    <property type="evidence" value="ECO:0007669"/>
    <property type="project" value="TreeGrafter"/>
</dbReference>
<evidence type="ECO:0000256" key="2">
    <source>
        <dbReference type="ARBA" id="ARBA00022473"/>
    </source>
</evidence>
<dbReference type="PROSITE" id="PS50888">
    <property type="entry name" value="BHLH"/>
    <property type="match status" value="1"/>
</dbReference>
<dbReference type="FunFam" id="4.10.280.10:FF:000066">
    <property type="entry name" value="BHLH transcription factor"/>
    <property type="match status" value="1"/>
</dbReference>
<dbReference type="GO" id="GO:0005634">
    <property type="term" value="C:nucleus"/>
    <property type="evidence" value="ECO:0007669"/>
    <property type="project" value="UniProtKB-SubCell"/>
</dbReference>
<dbReference type="InterPro" id="IPR051358">
    <property type="entry name" value="TF_AMS/ICE1/BHLH6-like"/>
</dbReference>
<keyword evidence="4" id="KW-0238">DNA-binding</keyword>
<evidence type="ECO:0000256" key="3">
    <source>
        <dbReference type="ARBA" id="ARBA00023015"/>
    </source>
</evidence>
<dbReference type="CDD" id="cd04873">
    <property type="entry name" value="ACT_UUR-ACR-like"/>
    <property type="match status" value="1"/>
</dbReference>
<name>A0AAV1WBK9_LUPLU</name>
<feature type="compositionally biased region" description="Low complexity" evidence="7">
    <location>
        <begin position="287"/>
        <end position="298"/>
    </location>
</feature>
<feature type="domain" description="BHLH" evidence="8">
    <location>
        <begin position="309"/>
        <end position="358"/>
    </location>
</feature>
<evidence type="ECO:0000256" key="1">
    <source>
        <dbReference type="ARBA" id="ARBA00004123"/>
    </source>
</evidence>
<comment type="subcellular location">
    <subcellularLocation>
        <location evidence="1">Nucleus</location>
    </subcellularLocation>
</comment>
<dbReference type="Gene3D" id="4.10.280.10">
    <property type="entry name" value="Helix-loop-helix DNA-binding domain"/>
    <property type="match status" value="1"/>
</dbReference>
<evidence type="ECO:0000256" key="4">
    <source>
        <dbReference type="ARBA" id="ARBA00023125"/>
    </source>
</evidence>
<dbReference type="GO" id="GO:0046983">
    <property type="term" value="F:protein dimerization activity"/>
    <property type="evidence" value="ECO:0007669"/>
    <property type="project" value="InterPro"/>
</dbReference>
<feature type="region of interest" description="Disordered" evidence="7">
    <location>
        <begin position="241"/>
        <end position="322"/>
    </location>
</feature>